<evidence type="ECO:0000256" key="1">
    <source>
        <dbReference type="ARBA" id="ARBA00022737"/>
    </source>
</evidence>
<keyword evidence="1" id="KW-0677">Repeat</keyword>
<dbReference type="Gene3D" id="2.180.10.10">
    <property type="entry name" value="RHS repeat-associated core"/>
    <property type="match status" value="2"/>
</dbReference>
<dbReference type="RefSeq" id="WP_081069938.1">
    <property type="nucleotide sequence ID" value="NZ_CABVPM010000128.1"/>
</dbReference>
<dbReference type="InterPro" id="IPR031325">
    <property type="entry name" value="RHS_repeat"/>
</dbReference>
<dbReference type="Proteomes" id="UP000473470">
    <property type="component" value="Unassembled WGS sequence"/>
</dbReference>
<dbReference type="PANTHER" id="PTHR32305:SF15">
    <property type="entry name" value="PROTEIN RHSA-RELATED"/>
    <property type="match status" value="1"/>
</dbReference>
<sequence length="1569" mass="172105">MGLLAVKHLDPVVGVDVHSVLVAPSPTPVFLPHPHVGFMLDLREYVEAAKGVVGSIAMAIAQEKAAEYLDDHPDVAKRLDDAAGFAAGKLADLNDDPIVAQALKLQGEATSLKRRIGDALGASVGAGGSAGRPIFVNGLLRATAGTHSFHVPGLHFPLGEAFAPPPPEDPLPSDDAESYMGSRTVLANNDPMSFMALPAMSCWSVGLEPPPHNGAHTERSYPSMPSSVMLPIPAGRPVLVGGPPVMNMAAAAKGLFKAFQGAKWARALADKLHLKSGFLRCKVLHAEPVDAITGEVIVQQHDFTVAGRLPLVWVRSYAGHAARHGAVGAAWQTPADIRLDLVRNGRAVGAVAHLPDLATAFDAIPDEDGWPARRYDWQHGHALYRQRGLLVLRTQAGIEYVFVWPAHRQHAVDPLADGAALTLPVERMADLSGNAWVFERGPDRGLVRVVEMKEDAPTGRAIACDADADAVGPGEARAHLLGQLTLIDADGRAHPLVGYAHDRSGNLVAVLDAMGLPRRFAYDDGHRMVRHTSARGIAFHYSHRQHDDGVWRVERAWGDNGLFDYHFAYDVAHRETRIVDSLQHATILQSDARGMPVARIDPLGGVTTYRYDAQGRTCAETDPAGRTTTWAYDPWGNLLAQTLPDGSAVQVAYDTQHRPVCVTAPGDRQWRYAWDDRGRLLAQSTPTHSTERYAYDRHGQLIAHTGPRGAVTRFDYDRDGNLAAVTDALGHCARYTHDARANVIRVVDALAQASHYEYDRNGNLTRAIEPGEREALFSYDTDGNLLRYRDPGGQVTRFEYSALGQVVKRLTPDGNVIEYRYDNEAQLIGVVNERGELYRLTRDALGRIVEEVDYWGQSRRHEYGAGGQLLRSIDPNGQAIAYATDALGRIVRRRVPDPRQPDGMRTETFSYDRSGNLIVAENPDGRIEREYDAAGRVVAERGGDDVEIANVYDLDGNRIARTTRLRDAATTIERTTRYAYDALDRIAAITIDDAPPIVFERDALGRIRTERFGDALRRELSYTADRLFARQTLLDDAGPRFARDYAYDANGDMIARRDTGDTGDTGGGEDRFRYDPVGRLTEHLDAAGRLRRFAGDRAGDLLATRIREGNATRDAFGSGLRVDAWCREGACDDAYHAFDRIGNLVRKQDAGHDMTLRWDGDGLLVETCVVRPARADGAQGGALQVWTRYSYDALRRRTKKVTQLRPGAGGADARAPVSTTRFFWDGDVLIGALTRRDPQFDLLLARALDGAPLADRSERPGDGAAAMAHGVAEHQEWVCYPGTSHPLAWLRATLPPDGANAPMPPPRPTIHWLSTDPNGMPIRGDAIGHGTPWRAAYASWGALDRPASTPGVEQPLRFLGQYEDRETGLFYNRHRYYDPDTARYISIDPIRLSGGDHPYRYGRNPLGWVDPLGLAGVPTRRVPRYFGHTDPLVEAQVRAKVVDFLKSHPGMVTSGRDNIAVARLNDGSLQLLHGNQTVGHPEARLLRAYPGSVEMLWSELQPCDINNYYLNANKQMQIKDTPCQTVIDSSTGLKAVFYRIATGLSGPGAPTNAQRLQAFRSYAVNGDFR</sequence>
<feature type="domain" description="DUF6531" evidence="2">
    <location>
        <begin position="287"/>
        <end position="349"/>
    </location>
</feature>
<evidence type="ECO:0000313" key="4">
    <source>
        <dbReference type="EMBL" id="KAB0633955.1"/>
    </source>
</evidence>
<dbReference type="InterPro" id="IPR050708">
    <property type="entry name" value="T6SS_VgrG/RHS"/>
</dbReference>
<dbReference type="NCBIfam" id="TIGR03696">
    <property type="entry name" value="Rhs_assc_core"/>
    <property type="match status" value="1"/>
</dbReference>
<reference evidence="4 5" key="1">
    <citation type="submission" date="2019-09" db="EMBL/GenBank/DDBJ databases">
        <title>Draft genome sequences of 48 bacterial type strains from the CCUG.</title>
        <authorList>
            <person name="Tunovic T."/>
            <person name="Pineiro-Iglesias B."/>
            <person name="Unosson C."/>
            <person name="Inganas E."/>
            <person name="Ohlen M."/>
            <person name="Cardew S."/>
            <person name="Jensie-Markopoulos S."/>
            <person name="Salva-Serra F."/>
            <person name="Jaen-Luchoro D."/>
            <person name="Karlsson R."/>
            <person name="Svensson-Stadler L."/>
            <person name="Chun J."/>
            <person name="Moore E."/>
        </authorList>
    </citation>
    <scope>NUCLEOTIDE SEQUENCE [LARGE SCALE GENOMIC DNA]</scope>
    <source>
        <strain evidence="4 5">CCUG 65686</strain>
    </source>
</reference>
<evidence type="ECO:0000259" key="3">
    <source>
        <dbReference type="Pfam" id="PF25023"/>
    </source>
</evidence>
<evidence type="ECO:0000313" key="5">
    <source>
        <dbReference type="Proteomes" id="UP000473470"/>
    </source>
</evidence>
<dbReference type="Pfam" id="PF05593">
    <property type="entry name" value="RHS_repeat"/>
    <property type="match status" value="2"/>
</dbReference>
<comment type="caution">
    <text evidence="4">The sequence shown here is derived from an EMBL/GenBank/DDBJ whole genome shotgun (WGS) entry which is preliminary data.</text>
</comment>
<dbReference type="PANTHER" id="PTHR32305">
    <property type="match status" value="1"/>
</dbReference>
<proteinExistence type="predicted"/>
<dbReference type="Pfam" id="PF20148">
    <property type="entry name" value="DUF6531"/>
    <property type="match status" value="1"/>
</dbReference>
<dbReference type="InterPro" id="IPR022385">
    <property type="entry name" value="Rhs_assc_core"/>
</dbReference>
<dbReference type="CDD" id="cd14740">
    <property type="entry name" value="PAAR_4"/>
    <property type="match status" value="1"/>
</dbReference>
<dbReference type="SUPFAM" id="SSF69304">
    <property type="entry name" value="Tricorn protease N-terminal domain"/>
    <property type="match status" value="1"/>
</dbReference>
<dbReference type="InterPro" id="IPR045351">
    <property type="entry name" value="DUF6531"/>
</dbReference>
<dbReference type="Pfam" id="PF25023">
    <property type="entry name" value="TEN_YD-shell"/>
    <property type="match status" value="1"/>
</dbReference>
<feature type="domain" description="Teneurin-like YD-shell" evidence="3">
    <location>
        <begin position="689"/>
        <end position="817"/>
    </location>
</feature>
<evidence type="ECO:0000259" key="2">
    <source>
        <dbReference type="Pfam" id="PF20148"/>
    </source>
</evidence>
<dbReference type="InterPro" id="IPR006530">
    <property type="entry name" value="YD"/>
</dbReference>
<name>A0A6L3MQN7_9BURK</name>
<dbReference type="EMBL" id="VZOK01000058">
    <property type="protein sequence ID" value="KAB0633955.1"/>
    <property type="molecule type" value="Genomic_DNA"/>
</dbReference>
<organism evidence="4 5">
    <name type="scientific">Burkholderia stagnalis</name>
    <dbReference type="NCBI Taxonomy" id="1503054"/>
    <lineage>
        <taxon>Bacteria</taxon>
        <taxon>Pseudomonadati</taxon>
        <taxon>Pseudomonadota</taxon>
        <taxon>Betaproteobacteria</taxon>
        <taxon>Burkholderiales</taxon>
        <taxon>Burkholderiaceae</taxon>
        <taxon>Burkholderia</taxon>
        <taxon>Burkholderia cepacia complex</taxon>
    </lineage>
</organism>
<gene>
    <name evidence="4" type="ORF">F7R25_28060</name>
</gene>
<dbReference type="InterPro" id="IPR056823">
    <property type="entry name" value="TEN-like_YD-shell"/>
</dbReference>
<dbReference type="NCBIfam" id="TIGR01643">
    <property type="entry name" value="YD_repeat_2x"/>
    <property type="match status" value="8"/>
</dbReference>
<protein>
    <submittedName>
        <fullName evidence="4">Type IV secretion protein Rhs</fullName>
    </submittedName>
</protein>
<accession>A0A6L3MQN7</accession>